<dbReference type="SUPFAM" id="SSF48652">
    <property type="entry name" value="Tetraspanin"/>
    <property type="match status" value="1"/>
</dbReference>
<feature type="transmembrane region" description="Helical" evidence="6">
    <location>
        <begin position="56"/>
        <end position="78"/>
    </location>
</feature>
<dbReference type="InterPro" id="IPR008952">
    <property type="entry name" value="Tetraspanin_EC2_sf"/>
</dbReference>
<keyword evidence="5 6" id="KW-0472">Membrane</keyword>
<dbReference type="STRING" id="451379.A0A0N5ASG3"/>
<dbReference type="InterPro" id="IPR018499">
    <property type="entry name" value="Tetraspanin/Peripherin"/>
</dbReference>
<keyword evidence="3 6" id="KW-0812">Transmembrane</keyword>
<dbReference type="InterPro" id="IPR000301">
    <property type="entry name" value="Tetraspanin_animals"/>
</dbReference>
<comment type="subcellular location">
    <subcellularLocation>
        <location evidence="1 6">Membrane</location>
        <topology evidence="1 6">Multi-pass membrane protein</topology>
    </subcellularLocation>
</comment>
<comment type="similarity">
    <text evidence="2 6">Belongs to the tetraspanin (TM4SF) family.</text>
</comment>
<feature type="transmembrane region" description="Helical" evidence="6">
    <location>
        <begin position="90"/>
        <end position="114"/>
    </location>
</feature>
<dbReference type="WBParaSite" id="SMUV_0000772701-mRNA-1">
    <property type="protein sequence ID" value="SMUV_0000772701-mRNA-1"/>
    <property type="gene ID" value="SMUV_0000772701"/>
</dbReference>
<accession>A0A0N5ASG3</accession>
<evidence type="ECO:0000313" key="8">
    <source>
        <dbReference type="WBParaSite" id="SMUV_0000772701-mRNA-1"/>
    </source>
</evidence>
<proteinExistence type="inferred from homology"/>
<feature type="transmembrane region" description="Helical" evidence="6">
    <location>
        <begin position="12"/>
        <end position="36"/>
    </location>
</feature>
<organism evidence="7 8">
    <name type="scientific">Syphacia muris</name>
    <dbReference type="NCBI Taxonomy" id="451379"/>
    <lineage>
        <taxon>Eukaryota</taxon>
        <taxon>Metazoa</taxon>
        <taxon>Ecdysozoa</taxon>
        <taxon>Nematoda</taxon>
        <taxon>Chromadorea</taxon>
        <taxon>Rhabditida</taxon>
        <taxon>Spirurina</taxon>
        <taxon>Oxyuridomorpha</taxon>
        <taxon>Oxyuroidea</taxon>
        <taxon>Oxyuridae</taxon>
        <taxon>Syphacia</taxon>
    </lineage>
</organism>
<dbReference type="PIRSF" id="PIRSF002419">
    <property type="entry name" value="Tetraspanin"/>
    <property type="match status" value="1"/>
</dbReference>
<dbReference type="AlphaFoldDB" id="A0A0N5ASG3"/>
<evidence type="ECO:0000256" key="6">
    <source>
        <dbReference type="RuleBase" id="RU361218"/>
    </source>
</evidence>
<dbReference type="PRINTS" id="PR00259">
    <property type="entry name" value="TMFOUR"/>
</dbReference>
<dbReference type="Gene3D" id="1.10.1450.10">
    <property type="entry name" value="Tetraspanin"/>
    <property type="match status" value="1"/>
</dbReference>
<name>A0A0N5ASG3_9BILA</name>
<protein>
    <recommendedName>
        <fullName evidence="6">Tetraspanin</fullName>
    </recommendedName>
</protein>
<keyword evidence="4 6" id="KW-1133">Transmembrane helix</keyword>
<dbReference type="PANTHER" id="PTHR19282">
    <property type="entry name" value="TETRASPANIN"/>
    <property type="match status" value="1"/>
</dbReference>
<evidence type="ECO:0000256" key="5">
    <source>
        <dbReference type="ARBA" id="ARBA00023136"/>
    </source>
</evidence>
<evidence type="ECO:0000256" key="1">
    <source>
        <dbReference type="ARBA" id="ARBA00004141"/>
    </source>
</evidence>
<evidence type="ECO:0000256" key="3">
    <source>
        <dbReference type="ARBA" id="ARBA00022692"/>
    </source>
</evidence>
<dbReference type="Pfam" id="PF00335">
    <property type="entry name" value="Tetraspanin"/>
    <property type="match status" value="1"/>
</dbReference>
<keyword evidence="7" id="KW-1185">Reference proteome</keyword>
<reference evidence="8" key="1">
    <citation type="submission" date="2017-02" db="UniProtKB">
        <authorList>
            <consortium name="WormBaseParasite"/>
        </authorList>
    </citation>
    <scope>IDENTIFICATION</scope>
</reference>
<evidence type="ECO:0000256" key="2">
    <source>
        <dbReference type="ARBA" id="ARBA00006840"/>
    </source>
</evidence>
<evidence type="ECO:0000256" key="4">
    <source>
        <dbReference type="ARBA" id="ARBA00022989"/>
    </source>
</evidence>
<dbReference type="Proteomes" id="UP000046393">
    <property type="component" value="Unplaced"/>
</dbReference>
<feature type="transmembrane region" description="Helical" evidence="6">
    <location>
        <begin position="237"/>
        <end position="263"/>
    </location>
</feature>
<dbReference type="GO" id="GO:0005886">
    <property type="term" value="C:plasma membrane"/>
    <property type="evidence" value="ECO:0007669"/>
    <property type="project" value="TreeGrafter"/>
</dbReference>
<dbReference type="PANTHER" id="PTHR19282:SF555">
    <property type="entry name" value="TETRASPANIN-2A"/>
    <property type="match status" value="1"/>
</dbReference>
<evidence type="ECO:0000313" key="7">
    <source>
        <dbReference type="Proteomes" id="UP000046393"/>
    </source>
</evidence>
<sequence>MSYRQTVHVFQIFLLLYTVLIWVSGFAAVIIAFWTIKDPRHSYILDLVDFSERFPFLRAAAYGLVFVGLSTIIVGFVSCCASTRKLRCPLITLILFLILTLLGEIIIGILAISYRRMFTRTELQNYTATLSKERYSRVYWVTPLMDTIQYYQHCCGGNGPLDYMNSYWYKTNTLRGTRSFVPPSCCKQTQNARAWDIQPIDPMCTTYSYYSNAFNSSVNIEGCASPLLEWLNTKTTLFIAVAFSFAALQLIGICLSGILFHYINTYYYIRGQPVTVM</sequence>